<organism evidence="8 9">
    <name type="scientific">Periweissella beninensis</name>
    <dbReference type="NCBI Taxonomy" id="504936"/>
    <lineage>
        <taxon>Bacteria</taxon>
        <taxon>Bacillati</taxon>
        <taxon>Bacillota</taxon>
        <taxon>Bacilli</taxon>
        <taxon>Lactobacillales</taxon>
        <taxon>Lactobacillaceae</taxon>
        <taxon>Periweissella</taxon>
    </lineage>
</organism>
<feature type="binding site" evidence="6">
    <location>
        <position position="101"/>
    </location>
    <ligand>
        <name>5-phospho-alpha-D-ribose 1-diphosphate</name>
        <dbReference type="ChEBI" id="CHEBI:58017"/>
        <note>ligand shared between dimeric partners</note>
    </ligand>
</feature>
<keyword evidence="3 6" id="KW-0328">Glycosyltransferase</keyword>
<dbReference type="NCBIfam" id="TIGR00336">
    <property type="entry name" value="pyrE"/>
    <property type="match status" value="1"/>
</dbReference>
<name>A0ABT0VIA1_9LACO</name>
<dbReference type="Gene3D" id="3.40.50.2020">
    <property type="match status" value="1"/>
</dbReference>
<reference evidence="8" key="1">
    <citation type="submission" date="2021-04" db="EMBL/GenBank/DDBJ databases">
        <title>Taxonomic assessment of Weissella genus.</title>
        <authorList>
            <person name="Fanelli F."/>
            <person name="Chieffi D."/>
            <person name="Dell'Aquila A."/>
            <person name="Gyu-Sung C."/>
            <person name="Franz C.M.A.P."/>
            <person name="Fusco V."/>
        </authorList>
    </citation>
    <scope>NUCLEOTIDE SEQUENCE</scope>
    <source>
        <strain evidence="8">LMG 25373</strain>
    </source>
</reference>
<comment type="similarity">
    <text evidence="6">Belongs to the purine/pyrimidine phosphoribosyltransferase family. PyrE subfamily.</text>
</comment>
<evidence type="ECO:0000256" key="5">
    <source>
        <dbReference type="ARBA" id="ARBA00022975"/>
    </source>
</evidence>
<comment type="catalytic activity">
    <reaction evidence="6">
        <text>orotidine 5'-phosphate + diphosphate = orotate + 5-phospho-alpha-D-ribose 1-diphosphate</text>
        <dbReference type="Rhea" id="RHEA:10380"/>
        <dbReference type="ChEBI" id="CHEBI:30839"/>
        <dbReference type="ChEBI" id="CHEBI:33019"/>
        <dbReference type="ChEBI" id="CHEBI:57538"/>
        <dbReference type="ChEBI" id="CHEBI:58017"/>
        <dbReference type="EC" id="2.4.2.10"/>
    </reaction>
</comment>
<gene>
    <name evidence="6" type="primary">pyrE</name>
    <name evidence="8" type="ORF">KAK10_05625</name>
</gene>
<keyword evidence="9" id="KW-1185">Reference proteome</keyword>
<dbReference type="InterPro" id="IPR004467">
    <property type="entry name" value="Or_phspho_trans_dom"/>
</dbReference>
<dbReference type="Proteomes" id="UP001057481">
    <property type="component" value="Unassembled WGS sequence"/>
</dbReference>
<dbReference type="CDD" id="cd06223">
    <property type="entry name" value="PRTases_typeI"/>
    <property type="match status" value="1"/>
</dbReference>
<dbReference type="InterPro" id="IPR000836">
    <property type="entry name" value="PRTase_dom"/>
</dbReference>
<comment type="caution">
    <text evidence="8">The sequence shown here is derived from an EMBL/GenBank/DDBJ whole genome shotgun (WGS) entry which is preliminary data.</text>
</comment>
<dbReference type="EMBL" id="JAGMVS010000063">
    <property type="protein sequence ID" value="MCM2437386.1"/>
    <property type="molecule type" value="Genomic_DNA"/>
</dbReference>
<comment type="function">
    <text evidence="6">Catalyzes the transfer of a ribosyl phosphate group from 5-phosphoribose 1-diphosphate to orotate, leading to the formation of orotidine monophosphate (OMP).</text>
</comment>
<dbReference type="HAMAP" id="MF_01208">
    <property type="entry name" value="PyrE"/>
    <property type="match status" value="1"/>
</dbReference>
<keyword evidence="5 6" id="KW-0665">Pyrimidine biosynthesis</keyword>
<evidence type="ECO:0000256" key="2">
    <source>
        <dbReference type="ARBA" id="ARBA00011971"/>
    </source>
</evidence>
<sequence>MDAVGVQVAQGLLDIGAVCLSPQKPFTWASGIKSPIYTDNRLIIGNVNLRKLVAKGLAKLISEKFPDVEVIGGVATAGIAHAALVADILDLPMIYVRSKPKDHGTNQKIEGLDIFNKKVVLIDDLLSTGGSVLKSAENIKAATGQVLGVVAIFSYNLPINDDNFKQAKIKYATLTNFNQLITVAKQREIITKDELLMLETWHTQS</sequence>
<comment type="pathway">
    <text evidence="1 6">Pyrimidine metabolism; UMP biosynthesis via de novo pathway; UMP from orotate: step 1/2.</text>
</comment>
<keyword evidence="4 6" id="KW-0808">Transferase</keyword>
<dbReference type="PANTHER" id="PTHR19278:SF9">
    <property type="entry name" value="URIDINE 5'-MONOPHOSPHATE SYNTHASE"/>
    <property type="match status" value="1"/>
</dbReference>
<dbReference type="SUPFAM" id="SSF53271">
    <property type="entry name" value="PRTase-like"/>
    <property type="match status" value="1"/>
</dbReference>
<dbReference type="GO" id="GO:0004588">
    <property type="term" value="F:orotate phosphoribosyltransferase activity"/>
    <property type="evidence" value="ECO:0007669"/>
    <property type="project" value="UniProtKB-EC"/>
</dbReference>
<feature type="binding site" evidence="6">
    <location>
        <position position="103"/>
    </location>
    <ligand>
        <name>5-phospho-alpha-D-ribose 1-diphosphate</name>
        <dbReference type="ChEBI" id="CHEBI:58017"/>
        <note>ligand shared between dimeric partners</note>
    </ligand>
</feature>
<accession>A0ABT0VIA1</accession>
<feature type="binding site" description="in other chain" evidence="6">
    <location>
        <begin position="123"/>
        <end position="131"/>
    </location>
    <ligand>
        <name>5-phospho-alpha-D-ribose 1-diphosphate</name>
        <dbReference type="ChEBI" id="CHEBI:58017"/>
        <note>ligand shared between dimeric partners</note>
    </ligand>
</feature>
<evidence type="ECO:0000256" key="1">
    <source>
        <dbReference type="ARBA" id="ARBA00004889"/>
    </source>
</evidence>
<feature type="binding site" evidence="6">
    <location>
        <position position="97"/>
    </location>
    <ligand>
        <name>5-phospho-alpha-D-ribose 1-diphosphate</name>
        <dbReference type="ChEBI" id="CHEBI:58017"/>
        <note>ligand shared between dimeric partners</note>
    </ligand>
</feature>
<proteinExistence type="inferred from homology"/>
<comment type="cofactor">
    <cofactor evidence="6">
        <name>Mg(2+)</name>
        <dbReference type="ChEBI" id="CHEBI:18420"/>
    </cofactor>
</comment>
<comment type="caution">
    <text evidence="6">Lacks conserved residue(s) required for the propagation of feature annotation.</text>
</comment>
<evidence type="ECO:0000256" key="6">
    <source>
        <dbReference type="HAMAP-Rule" id="MF_01208"/>
    </source>
</evidence>
<dbReference type="Pfam" id="PF00156">
    <property type="entry name" value="Pribosyltran"/>
    <property type="match status" value="1"/>
</dbReference>
<dbReference type="InterPro" id="IPR029057">
    <property type="entry name" value="PRTase-like"/>
</dbReference>
<protein>
    <recommendedName>
        <fullName evidence="2 6">Orotate phosphoribosyltransferase</fullName>
        <shortName evidence="6">OPRT</shortName>
        <shortName evidence="6">OPRTase</shortName>
        <ecNumber evidence="2 6">2.4.2.10</ecNumber>
    </recommendedName>
</protein>
<dbReference type="EC" id="2.4.2.10" evidence="2 6"/>
<comment type="subunit">
    <text evidence="6">Homodimer.</text>
</comment>
<evidence type="ECO:0000256" key="3">
    <source>
        <dbReference type="ARBA" id="ARBA00022676"/>
    </source>
</evidence>
<feature type="binding site" evidence="6">
    <location>
        <position position="127"/>
    </location>
    <ligand>
        <name>orotate</name>
        <dbReference type="ChEBI" id="CHEBI:30839"/>
    </ligand>
</feature>
<dbReference type="PANTHER" id="PTHR19278">
    <property type="entry name" value="OROTATE PHOSPHORIBOSYLTRANSFERASE"/>
    <property type="match status" value="1"/>
</dbReference>
<feature type="domain" description="Phosphoribosyltransferase" evidence="7">
    <location>
        <begin position="53"/>
        <end position="154"/>
    </location>
</feature>
<evidence type="ECO:0000256" key="4">
    <source>
        <dbReference type="ARBA" id="ARBA00022679"/>
    </source>
</evidence>
<dbReference type="InterPro" id="IPR023031">
    <property type="entry name" value="OPRT"/>
</dbReference>
<keyword evidence="6" id="KW-0460">Magnesium</keyword>
<evidence type="ECO:0000259" key="7">
    <source>
        <dbReference type="Pfam" id="PF00156"/>
    </source>
</evidence>
<evidence type="ECO:0000313" key="9">
    <source>
        <dbReference type="Proteomes" id="UP001057481"/>
    </source>
</evidence>
<dbReference type="RefSeq" id="WP_205143474.1">
    <property type="nucleotide sequence ID" value="NZ_JAFBDN010000006.1"/>
</dbReference>
<evidence type="ECO:0000313" key="8">
    <source>
        <dbReference type="EMBL" id="MCM2437386.1"/>
    </source>
</evidence>